<evidence type="ECO:0008006" key="3">
    <source>
        <dbReference type="Google" id="ProtNLM"/>
    </source>
</evidence>
<evidence type="ECO:0000313" key="1">
    <source>
        <dbReference type="EMBL" id="ADH62414.1"/>
    </source>
</evidence>
<sequence length="184" mass="19461">MMGRLRTRPILAERLEDTMQRILATLTVLAGLAAAQAPAYPENTIGVGFSFNRGLTLQGSLGLPFSPLGIDTGLDVEAILPDNPSVWVLTKANLLPALSIGDLSMSVGVGIDLRYINSGFGAHLGVPATLEVPGGAISAYVGLGYQDGFHLAYGLGARFYLDPVALEAATSDRYPLKISVLYLW</sequence>
<name>D7B9Y0_ALLS1</name>
<dbReference type="eggNOG" id="ENOG5032XE2">
    <property type="taxonomic scope" value="Bacteria"/>
</dbReference>
<proteinExistence type="predicted"/>
<organism evidence="1 2">
    <name type="scientific">Allomeiothermus silvanus (strain ATCC 700542 / DSM 9946 / NBRC 106475 / NCIMB 13440 / VI-R2)</name>
    <name type="common">Thermus silvanus</name>
    <dbReference type="NCBI Taxonomy" id="526227"/>
    <lineage>
        <taxon>Bacteria</taxon>
        <taxon>Thermotogati</taxon>
        <taxon>Deinococcota</taxon>
        <taxon>Deinococci</taxon>
        <taxon>Thermales</taxon>
        <taxon>Thermaceae</taxon>
        <taxon>Allomeiothermus</taxon>
    </lineage>
</organism>
<dbReference type="HOGENOM" id="CLU_1561118_0_0_0"/>
<keyword evidence="2" id="KW-1185">Reference proteome</keyword>
<gene>
    <name evidence="1" type="ordered locus">Mesil_0479</name>
</gene>
<accession>D7B9Y0</accession>
<dbReference type="Proteomes" id="UP000001916">
    <property type="component" value="Chromosome"/>
</dbReference>
<dbReference type="EMBL" id="CP002042">
    <property type="protein sequence ID" value="ADH62414.1"/>
    <property type="molecule type" value="Genomic_DNA"/>
</dbReference>
<dbReference type="STRING" id="526227.Mesil_0479"/>
<evidence type="ECO:0000313" key="2">
    <source>
        <dbReference type="Proteomes" id="UP000001916"/>
    </source>
</evidence>
<dbReference type="AlphaFoldDB" id="D7B9Y0"/>
<protein>
    <recommendedName>
        <fullName evidence="3">Bioflim formation protein</fullName>
    </recommendedName>
</protein>
<reference evidence="1 2" key="1">
    <citation type="journal article" date="2010" name="Stand. Genomic Sci.">
        <title>Complete genome sequence of Meiothermus silvanus type strain (VI-R2).</title>
        <authorList>
            <person name="Sikorski J."/>
            <person name="Tindall B.J."/>
            <person name="Lowry S."/>
            <person name="Lucas S."/>
            <person name="Nolan M."/>
            <person name="Copeland A."/>
            <person name="Glavina Del Rio T."/>
            <person name="Tice H."/>
            <person name="Cheng J.F."/>
            <person name="Han C."/>
            <person name="Pitluck S."/>
            <person name="Liolios K."/>
            <person name="Ivanova N."/>
            <person name="Mavromatis K."/>
            <person name="Mikhailova N."/>
            <person name="Pati A."/>
            <person name="Goodwin L."/>
            <person name="Chen A."/>
            <person name="Palaniappan K."/>
            <person name="Land M."/>
            <person name="Hauser L."/>
            <person name="Chang Y.J."/>
            <person name="Jeffries C.D."/>
            <person name="Rohde M."/>
            <person name="Goker M."/>
            <person name="Woyke T."/>
            <person name="Bristow J."/>
            <person name="Eisen J.A."/>
            <person name="Markowitz V."/>
            <person name="Hugenholtz P."/>
            <person name="Kyrpides N.C."/>
            <person name="Klenk H.P."/>
            <person name="Lapidus A."/>
        </authorList>
    </citation>
    <scope>NUCLEOTIDE SEQUENCE [LARGE SCALE GENOMIC DNA]</scope>
    <source>
        <strain evidence="2">ATCC 700542 / DSM 9946 / VI-R2</strain>
    </source>
</reference>
<dbReference type="KEGG" id="msv:Mesil_0479"/>